<dbReference type="InterPro" id="IPR050478">
    <property type="entry name" value="Ethylene_sulfur-biosynth"/>
</dbReference>
<dbReference type="Pfam" id="PF00155">
    <property type="entry name" value="Aminotran_1_2"/>
    <property type="match status" value="1"/>
</dbReference>
<dbReference type="InterPro" id="IPR015424">
    <property type="entry name" value="PyrdxlP-dep_Trfase"/>
</dbReference>
<evidence type="ECO:0000259" key="2">
    <source>
        <dbReference type="Pfam" id="PF00155"/>
    </source>
</evidence>
<comment type="caution">
    <text evidence="3">The sequence shown here is derived from an EMBL/GenBank/DDBJ whole genome shotgun (WGS) entry which is preliminary data.</text>
</comment>
<dbReference type="SUPFAM" id="SSF53383">
    <property type="entry name" value="PLP-dependent transferases"/>
    <property type="match status" value="1"/>
</dbReference>
<dbReference type="GO" id="GO:0008483">
    <property type="term" value="F:transaminase activity"/>
    <property type="evidence" value="ECO:0007669"/>
    <property type="project" value="TreeGrafter"/>
</dbReference>
<name>A0AAD9VC92_ACRCE</name>
<dbReference type="PANTHER" id="PTHR43795">
    <property type="entry name" value="BIFUNCTIONAL ASPARTATE AMINOTRANSFERASE AND GLUTAMATE/ASPARTATE-PREPHENATE AMINOTRANSFERASE-RELATED"/>
    <property type="match status" value="1"/>
</dbReference>
<keyword evidence="4" id="KW-1185">Reference proteome</keyword>
<reference evidence="3" key="2">
    <citation type="journal article" date="2023" name="Science">
        <title>Genomic signatures of disease resistance in endangered staghorn corals.</title>
        <authorList>
            <person name="Vollmer S.V."/>
            <person name="Selwyn J.D."/>
            <person name="Despard B.A."/>
            <person name="Roesel C.L."/>
        </authorList>
    </citation>
    <scope>NUCLEOTIDE SEQUENCE</scope>
    <source>
        <strain evidence="3">K2</strain>
    </source>
</reference>
<evidence type="ECO:0000256" key="1">
    <source>
        <dbReference type="ARBA" id="ARBA00022898"/>
    </source>
</evidence>
<dbReference type="InterPro" id="IPR015422">
    <property type="entry name" value="PyrdxlP-dep_Trfase_small"/>
</dbReference>
<protein>
    <submittedName>
        <fullName evidence="3">1-aminocyclopropane-1-carboxylate synthase-like protein 1</fullName>
    </submittedName>
</protein>
<dbReference type="Gene3D" id="3.90.1150.10">
    <property type="entry name" value="Aspartate Aminotransferase, domain 1"/>
    <property type="match status" value="2"/>
</dbReference>
<dbReference type="GO" id="GO:0030170">
    <property type="term" value="F:pyridoxal phosphate binding"/>
    <property type="evidence" value="ECO:0007669"/>
    <property type="project" value="InterPro"/>
</dbReference>
<proteinExistence type="predicted"/>
<evidence type="ECO:0000313" key="4">
    <source>
        <dbReference type="Proteomes" id="UP001249851"/>
    </source>
</evidence>
<evidence type="ECO:0000313" key="3">
    <source>
        <dbReference type="EMBL" id="KAK2569131.1"/>
    </source>
</evidence>
<dbReference type="EMBL" id="JARQWQ010000010">
    <property type="protein sequence ID" value="KAK2569131.1"/>
    <property type="molecule type" value="Genomic_DNA"/>
</dbReference>
<dbReference type="InterPro" id="IPR015421">
    <property type="entry name" value="PyrdxlP-dep_Trfase_major"/>
</dbReference>
<organism evidence="3 4">
    <name type="scientific">Acropora cervicornis</name>
    <name type="common">Staghorn coral</name>
    <dbReference type="NCBI Taxonomy" id="6130"/>
    <lineage>
        <taxon>Eukaryota</taxon>
        <taxon>Metazoa</taxon>
        <taxon>Cnidaria</taxon>
        <taxon>Anthozoa</taxon>
        <taxon>Hexacorallia</taxon>
        <taxon>Scleractinia</taxon>
        <taxon>Astrocoeniina</taxon>
        <taxon>Acroporidae</taxon>
        <taxon>Acropora</taxon>
    </lineage>
</organism>
<keyword evidence="1" id="KW-0663">Pyridoxal phosphate</keyword>
<feature type="domain" description="Aminotransferase class I/classII large" evidence="2">
    <location>
        <begin position="207"/>
        <end position="346"/>
    </location>
</feature>
<accession>A0AAD9VC92</accession>
<dbReference type="GO" id="GO:0006520">
    <property type="term" value="P:amino acid metabolic process"/>
    <property type="evidence" value="ECO:0007669"/>
    <property type="project" value="TreeGrafter"/>
</dbReference>
<reference evidence="3" key="1">
    <citation type="journal article" date="2023" name="G3 (Bethesda)">
        <title>Whole genome assembly and annotation of the endangered Caribbean coral Acropora cervicornis.</title>
        <authorList>
            <person name="Selwyn J.D."/>
            <person name="Vollmer S.V."/>
        </authorList>
    </citation>
    <scope>NUCLEOTIDE SEQUENCE</scope>
    <source>
        <strain evidence="3">K2</strain>
    </source>
</reference>
<dbReference type="Proteomes" id="UP001249851">
    <property type="component" value="Unassembled WGS sequence"/>
</dbReference>
<dbReference type="Gene3D" id="3.40.640.10">
    <property type="entry name" value="Type I PLP-dependent aspartate aminotransferase-like (Major domain)"/>
    <property type="match status" value="1"/>
</dbReference>
<sequence length="474" mass="53995">MTQGFKDYRAAPSGDDIYSYCFELFKSVLHQNSLSTKRKALAGEQHLLGDKEWSLGDTFQQESTINQKMGGVKIDPEKSSEKPSTHNRTARHSNLYCIKLKWARSDSKQTHAHFAEKTILGEKFLVSGLPKLTDLGFVCHHQKDDQKSALVLPTEFGAIGKMSLISSRAKTMIECFSHEAKYWARPKENAFDKTTNPQGIINMATSENKLTYDLLKDKLMERASHEILEEHMGYFPQEGLQRQVIADFLNHYMKPAEPILAQDLVVSNGCTPLVDCISFILADEGEGLLIPAPYYGSFLLDLQTRARVVPFEVQLSSKIGPGESQPFELSERRLEGALKKAQEQAFFTCHRGRNLHALWFQRILLRDKCTELKRDFGASGFRCGVLHTRNKEVYRAICSGYTRFQDVLLGNLIKDKEWLDNVFLPANLQRLRNAYKVTCDALHEVGIPFLEAECGLFIWVDFREVRWTFSAIPK</sequence>
<dbReference type="InterPro" id="IPR004839">
    <property type="entry name" value="Aminotransferase_I/II_large"/>
</dbReference>
<gene>
    <name evidence="3" type="ORF">P5673_006022</name>
</gene>
<dbReference type="AlphaFoldDB" id="A0AAD9VC92"/>
<dbReference type="PANTHER" id="PTHR43795:SF39">
    <property type="entry name" value="AMINOTRANSFERASE CLASS I_CLASSII DOMAIN-CONTAINING PROTEIN"/>
    <property type="match status" value="1"/>
</dbReference>